<comment type="caution">
    <text evidence="1">The sequence shown here is derived from an EMBL/GenBank/DDBJ whole genome shotgun (WGS) entry which is preliminary data.</text>
</comment>
<keyword evidence="2" id="KW-1185">Reference proteome</keyword>
<evidence type="ECO:0000313" key="1">
    <source>
        <dbReference type="EMBL" id="GFY37105.1"/>
    </source>
</evidence>
<dbReference type="EMBL" id="BMAV01000114">
    <property type="protein sequence ID" value="GFY37105.1"/>
    <property type="molecule type" value="Genomic_DNA"/>
</dbReference>
<protein>
    <submittedName>
        <fullName evidence="1">Uncharacterized protein</fullName>
    </submittedName>
</protein>
<gene>
    <name evidence="1" type="ORF">TNIN_199161</name>
</gene>
<reference evidence="1" key="1">
    <citation type="submission" date="2020-08" db="EMBL/GenBank/DDBJ databases">
        <title>Multicomponent nature underlies the extraordinary mechanical properties of spider dragline silk.</title>
        <authorList>
            <person name="Kono N."/>
            <person name="Nakamura H."/>
            <person name="Mori M."/>
            <person name="Yoshida Y."/>
            <person name="Ohtoshi R."/>
            <person name="Malay A.D."/>
            <person name="Moran D.A.P."/>
            <person name="Tomita M."/>
            <person name="Numata K."/>
            <person name="Arakawa K."/>
        </authorList>
    </citation>
    <scope>NUCLEOTIDE SEQUENCE</scope>
</reference>
<evidence type="ECO:0000313" key="2">
    <source>
        <dbReference type="Proteomes" id="UP000886998"/>
    </source>
</evidence>
<organism evidence="1 2">
    <name type="scientific">Trichonephila inaurata madagascariensis</name>
    <dbReference type="NCBI Taxonomy" id="2747483"/>
    <lineage>
        <taxon>Eukaryota</taxon>
        <taxon>Metazoa</taxon>
        <taxon>Ecdysozoa</taxon>
        <taxon>Arthropoda</taxon>
        <taxon>Chelicerata</taxon>
        <taxon>Arachnida</taxon>
        <taxon>Araneae</taxon>
        <taxon>Araneomorphae</taxon>
        <taxon>Entelegynae</taxon>
        <taxon>Araneoidea</taxon>
        <taxon>Nephilidae</taxon>
        <taxon>Trichonephila</taxon>
        <taxon>Trichonephila inaurata</taxon>
    </lineage>
</organism>
<dbReference type="OrthoDB" id="6430898at2759"/>
<name>A0A8X6WLW1_9ARAC</name>
<dbReference type="Proteomes" id="UP000886998">
    <property type="component" value="Unassembled WGS sequence"/>
</dbReference>
<dbReference type="AlphaFoldDB" id="A0A8X6WLW1"/>
<sequence length="171" mass="19740">MRGSLPSFLEILTCVCINEMIKCFIIWKFGKKVFTERRVFVPKQSYFFLTEQTVEINEIPVVYSFTVYKICEGLNIKVQLAPMKKKESWIKKFKKPIKKIPTVQSEIILKLCIALDLSVQLDMTKENNIQVRKQKKNSIPSKAPPMVNSVMVYKICQGLGLSARLDQDSDN</sequence>
<proteinExistence type="predicted"/>
<accession>A0A8X6WLW1</accession>